<reference evidence="1 2" key="1">
    <citation type="submission" date="2023-06" db="EMBL/GenBank/DDBJ databases">
        <title>Identification and characterization of horizontal gene transfer across gut microbiota members of farm animals based on homology search.</title>
        <authorList>
            <person name="Schwarzerova J."/>
            <person name="Nykrynova M."/>
            <person name="Jureckova K."/>
            <person name="Cejkova D."/>
            <person name="Rychlik I."/>
        </authorList>
    </citation>
    <scope>NUCLEOTIDE SEQUENCE [LARGE SCALE GENOMIC DNA]</scope>
    <source>
        <strain evidence="1 2">ET340</strain>
    </source>
</reference>
<accession>A0ABT7UNB9</accession>
<evidence type="ECO:0000313" key="2">
    <source>
        <dbReference type="Proteomes" id="UP001529380"/>
    </source>
</evidence>
<keyword evidence="2" id="KW-1185">Reference proteome</keyword>
<sequence length="156" mass="17225">MIWIIKLIGAVLVGAAGFLFGAEQAAVLRRRTTFWSELACMLTQIQDAVHYRAPTTSCLLEELQAGNYPHLMLSECSSLEAYQFPAYISSGDATPFRPLFEQIGQVSAQELCGQMPYYIELARQNGARQEKEYRAAARLYPQAGVCAGLMAALLLL</sequence>
<name>A0ABT7UNB9_9FIRM</name>
<dbReference type="EMBL" id="JAUDCL010000004">
    <property type="protein sequence ID" value="MDM8200381.1"/>
    <property type="molecule type" value="Genomic_DNA"/>
</dbReference>
<proteinExistence type="predicted"/>
<protein>
    <recommendedName>
        <fullName evidence="3">Stage III sporulation protein AB</fullName>
    </recommendedName>
</protein>
<evidence type="ECO:0000313" key="1">
    <source>
        <dbReference type="EMBL" id="MDM8200381.1"/>
    </source>
</evidence>
<dbReference type="RefSeq" id="WP_289599214.1">
    <property type="nucleotide sequence ID" value="NZ_JAUDCL010000004.1"/>
</dbReference>
<gene>
    <name evidence="1" type="ORF">QUW08_03595</name>
</gene>
<organism evidence="1 2">
    <name type="scientific">Allofournierella massiliensis</name>
    <dbReference type="NCBI Taxonomy" id="1650663"/>
    <lineage>
        <taxon>Bacteria</taxon>
        <taxon>Bacillati</taxon>
        <taxon>Bacillota</taxon>
        <taxon>Clostridia</taxon>
        <taxon>Eubacteriales</taxon>
        <taxon>Oscillospiraceae</taxon>
        <taxon>Allofournierella</taxon>
    </lineage>
</organism>
<evidence type="ECO:0008006" key="3">
    <source>
        <dbReference type="Google" id="ProtNLM"/>
    </source>
</evidence>
<comment type="caution">
    <text evidence="1">The sequence shown here is derived from an EMBL/GenBank/DDBJ whole genome shotgun (WGS) entry which is preliminary data.</text>
</comment>
<dbReference type="Proteomes" id="UP001529380">
    <property type="component" value="Unassembled WGS sequence"/>
</dbReference>